<evidence type="ECO:0000313" key="11">
    <source>
        <dbReference type="EMBL" id="POW18287.1"/>
    </source>
</evidence>
<keyword evidence="7 8" id="KW-0472">Membrane</keyword>
<name>A0A2S4W9A8_9BASI</name>
<dbReference type="InterPro" id="IPR032805">
    <property type="entry name" value="Wax_synthase_dom"/>
</dbReference>
<feature type="chain" id="PRO_5015509139" description="Wax synthase domain-containing protein" evidence="9">
    <location>
        <begin position="25"/>
        <end position="480"/>
    </location>
</feature>
<reference evidence="12" key="3">
    <citation type="journal article" date="2018" name="Mol. Plant Microbe Interact.">
        <title>Genome sequence resources for the wheat stripe rust pathogen (Puccinia striiformis f. sp. tritici) and the barley stripe rust pathogen (Puccinia striiformis f. sp. hordei).</title>
        <authorList>
            <person name="Xia C."/>
            <person name="Wang M."/>
            <person name="Yin C."/>
            <person name="Cornejo O.E."/>
            <person name="Hulbert S.H."/>
            <person name="Chen X."/>
        </authorList>
    </citation>
    <scope>NUCLEOTIDE SEQUENCE [LARGE SCALE GENOMIC DNA]</scope>
    <source>
        <strain evidence="12">93TX-2</strain>
    </source>
</reference>
<feature type="transmembrane region" description="Helical" evidence="8">
    <location>
        <begin position="235"/>
        <end position="252"/>
    </location>
</feature>
<keyword evidence="5 8" id="KW-0812">Transmembrane</keyword>
<evidence type="ECO:0000256" key="5">
    <source>
        <dbReference type="ARBA" id="ARBA00022692"/>
    </source>
</evidence>
<sequence length="480" mass="54627">MARIGVIKLWTVLFLLLTAPLFIGDVCCPAAMINQFSPLQQWTWVDIIMPGHLVARLMGRMELLQAGHRPQGEPAQGISSRFLSEKRFILSLMLIQCALLHPKFQNSTSARLTRLSLGPLIIGWWLCCPFRLPVLPAEDRNLISFFMATILALKSIEWTFATGPYHMRSLKTVQGAPVWEKESESEASSNNNKTNMEDLFLWTIMLFTSERGFRWSWGPEAKGNTRSFSGALFELVWLHVLMVPCLGFLLYSQDWTDYHFYPQRALLSMGVPSFRGLGLLAGCLHSVCTLFAIRCSFEIFHGTATLMTYLLFPMAKRIGLPSKLTELFWHQKYRRAFVFCGGKPAMWLARVLGGSSKVQKACGVVGVFTISGFLHEYPMYAFQQEPHPYPRKLFKTLPASFLFFFVQSFGVILEPLIIPYIPKQIGGPKIWTVSFLLLTAPLFTGELCRPAALMNQFPRLQQWTWADLLIPGRLLTKYVF</sequence>
<comment type="caution">
    <text evidence="11">The sequence shown here is derived from an EMBL/GenBank/DDBJ whole genome shotgun (WGS) entry which is preliminary data.</text>
</comment>
<dbReference type="PANTHER" id="PTHR31595">
    <property type="entry name" value="LONG-CHAIN-ALCOHOL O-FATTY-ACYLTRANSFERASE 3-RELATED"/>
    <property type="match status" value="1"/>
</dbReference>
<evidence type="ECO:0000256" key="3">
    <source>
        <dbReference type="ARBA" id="ARBA00007282"/>
    </source>
</evidence>
<evidence type="ECO:0000256" key="2">
    <source>
        <dbReference type="ARBA" id="ARBA00005179"/>
    </source>
</evidence>
<dbReference type="PANTHER" id="PTHR31595:SF57">
    <property type="entry name" value="OS04G0481900 PROTEIN"/>
    <property type="match status" value="1"/>
</dbReference>
<dbReference type="GO" id="GO:0006629">
    <property type="term" value="P:lipid metabolic process"/>
    <property type="evidence" value="ECO:0007669"/>
    <property type="project" value="InterPro"/>
</dbReference>
<keyword evidence="12" id="KW-1185">Reference proteome</keyword>
<dbReference type="Proteomes" id="UP000238274">
    <property type="component" value="Unassembled WGS sequence"/>
</dbReference>
<feature type="transmembrane region" description="Helical" evidence="8">
    <location>
        <begin position="142"/>
        <end position="161"/>
    </location>
</feature>
<comment type="similarity">
    <text evidence="3">Belongs to the wax synthase family.</text>
</comment>
<dbReference type="InterPro" id="IPR044851">
    <property type="entry name" value="Wax_synthase"/>
</dbReference>
<keyword evidence="9" id="KW-0732">Signal</keyword>
<evidence type="ECO:0000256" key="6">
    <source>
        <dbReference type="ARBA" id="ARBA00022989"/>
    </source>
</evidence>
<evidence type="ECO:0000256" key="8">
    <source>
        <dbReference type="SAM" id="Phobius"/>
    </source>
</evidence>
<evidence type="ECO:0000256" key="4">
    <source>
        <dbReference type="ARBA" id="ARBA00022679"/>
    </source>
</evidence>
<feature type="transmembrane region" description="Helical" evidence="8">
    <location>
        <begin position="396"/>
        <end position="418"/>
    </location>
</feature>
<feature type="transmembrane region" description="Helical" evidence="8">
    <location>
        <begin position="430"/>
        <end position="448"/>
    </location>
</feature>
<dbReference type="GO" id="GO:0016020">
    <property type="term" value="C:membrane"/>
    <property type="evidence" value="ECO:0007669"/>
    <property type="project" value="UniProtKB-SubCell"/>
</dbReference>
<dbReference type="EMBL" id="PKSM01000068">
    <property type="protein sequence ID" value="POW18287.1"/>
    <property type="molecule type" value="Genomic_DNA"/>
</dbReference>
<comment type="pathway">
    <text evidence="2">Secondary metabolite biosynthesis.</text>
</comment>
<dbReference type="Pfam" id="PF13813">
    <property type="entry name" value="MBOAT_2"/>
    <property type="match status" value="1"/>
</dbReference>
<dbReference type="AlphaFoldDB" id="A0A2S4W9A8"/>
<feature type="domain" description="Wax synthase" evidence="10">
    <location>
        <begin position="328"/>
        <end position="387"/>
    </location>
</feature>
<accession>A0A2S4W9A8</accession>
<dbReference type="VEuPathDB" id="FungiDB:PSTT_00434"/>
<evidence type="ECO:0000259" key="10">
    <source>
        <dbReference type="Pfam" id="PF13813"/>
    </source>
</evidence>
<reference evidence="11 12" key="1">
    <citation type="submission" date="2017-12" db="EMBL/GenBank/DDBJ databases">
        <title>Gene loss provides genomic basis for host adaptation in cereal stripe rust fungi.</title>
        <authorList>
            <person name="Xia C."/>
        </authorList>
    </citation>
    <scope>NUCLEOTIDE SEQUENCE [LARGE SCALE GENOMIC DNA]</scope>
    <source>
        <strain evidence="11 12">93TX-2</strain>
    </source>
</reference>
<gene>
    <name evidence="11" type="ORF">PSHT_06021</name>
</gene>
<dbReference type="GO" id="GO:0008374">
    <property type="term" value="F:O-acyltransferase activity"/>
    <property type="evidence" value="ECO:0007669"/>
    <property type="project" value="InterPro"/>
</dbReference>
<comment type="subcellular location">
    <subcellularLocation>
        <location evidence="1">Membrane</location>
        <topology evidence="1">Multi-pass membrane protein</topology>
    </subcellularLocation>
</comment>
<dbReference type="VEuPathDB" id="FungiDB:PSTT_00433"/>
<keyword evidence="6 8" id="KW-1133">Transmembrane helix</keyword>
<evidence type="ECO:0000256" key="7">
    <source>
        <dbReference type="ARBA" id="ARBA00023136"/>
    </source>
</evidence>
<evidence type="ECO:0000256" key="1">
    <source>
        <dbReference type="ARBA" id="ARBA00004141"/>
    </source>
</evidence>
<dbReference type="OrthoDB" id="1077582at2759"/>
<proteinExistence type="inferred from homology"/>
<protein>
    <recommendedName>
        <fullName evidence="10">Wax synthase domain-containing protein</fullName>
    </recommendedName>
</protein>
<keyword evidence="4" id="KW-0808">Transferase</keyword>
<dbReference type="VEuPathDB" id="FungiDB:PSHT_06021"/>
<organism evidence="11 12">
    <name type="scientific">Puccinia striiformis</name>
    <dbReference type="NCBI Taxonomy" id="27350"/>
    <lineage>
        <taxon>Eukaryota</taxon>
        <taxon>Fungi</taxon>
        <taxon>Dikarya</taxon>
        <taxon>Basidiomycota</taxon>
        <taxon>Pucciniomycotina</taxon>
        <taxon>Pucciniomycetes</taxon>
        <taxon>Pucciniales</taxon>
        <taxon>Pucciniaceae</taxon>
        <taxon>Puccinia</taxon>
    </lineage>
</organism>
<reference evidence="12" key="2">
    <citation type="journal article" date="2018" name="BMC Genomics">
        <title>Genomic insights into host adaptation between the wheat stripe rust pathogen (Puccinia striiformis f. sp. tritici) and the barley stripe rust pathogen (Puccinia striiformis f. sp. hordei).</title>
        <authorList>
            <person name="Xia C."/>
            <person name="Wang M."/>
            <person name="Yin C."/>
            <person name="Cornejo O.E."/>
            <person name="Hulbert S.H."/>
            <person name="Chen X."/>
        </authorList>
    </citation>
    <scope>NUCLEOTIDE SEQUENCE [LARGE SCALE GENOMIC DNA]</scope>
    <source>
        <strain evidence="12">93TX-2</strain>
    </source>
</reference>
<feature type="signal peptide" evidence="9">
    <location>
        <begin position="1"/>
        <end position="24"/>
    </location>
</feature>
<evidence type="ECO:0000313" key="12">
    <source>
        <dbReference type="Proteomes" id="UP000238274"/>
    </source>
</evidence>
<feature type="transmembrane region" description="Helical" evidence="8">
    <location>
        <begin position="273"/>
        <end position="293"/>
    </location>
</feature>
<evidence type="ECO:0000256" key="9">
    <source>
        <dbReference type="SAM" id="SignalP"/>
    </source>
</evidence>